<evidence type="ECO:0000313" key="3">
    <source>
        <dbReference type="EMBL" id="CED82589.1"/>
    </source>
</evidence>
<protein>
    <recommendedName>
        <fullName evidence="4">Tail specific protease domain-containing protein</fullName>
    </recommendedName>
</protein>
<proteinExistence type="predicted"/>
<reference evidence="3" key="1">
    <citation type="submission" date="2014-08" db="EMBL/GenBank/DDBJ databases">
        <authorList>
            <person name="Sharma Rahul"/>
            <person name="Thines Marco"/>
        </authorList>
    </citation>
    <scope>NUCLEOTIDE SEQUENCE</scope>
</reference>
<name>A0A0F7SPF8_PHARH</name>
<evidence type="ECO:0000256" key="1">
    <source>
        <dbReference type="SAM" id="MobiDB-lite"/>
    </source>
</evidence>
<sequence>MLMYLTLLWLEVLASTSEARHPFRHGPGVLYPDSGLGGPSLQVLESLPDVQKRQVSSDPCATLASTNNTLFTVAQARACLKSVPFDDVVRQNVLDVVQKIYNLDIFEYEQLNQSLPLNQSTNIRAELSRIGNATYSCDYDFNRDLYSVFNSLNDGHHYYSSCYSNAFISFTPFPLVALASSLGANDTKIYIAPGSNNIAAQYNIYFENILDLYETQGINITELSGAEVQMIDGMEPMAFIDYIANNETGTYPDIQVRRNAAMASYTLVGSTITRTLGSVAQQTFPERDNITFQISTESGSKQVVVPYFARAISDKSYASTSTFFQENCLSTGSTASDSKEDVAHARNPTSIFPHSINGPIKRQTSSACEAPSSPYLPLLIDSSDSAQYLGGRNVQFFVLSKSSVENEIVGVIFLATFEPDEGCTSQFLEDTSLGFQNFTEAGVTKVIIDTTQNGGGSVTLNIVWQSIFSGTPYQEYLNFEGVLRAAPLAEKFLNYHIQNPQADAGLYGPLNFRAANGNDLLSNFNYFSVQGNIVENGQTLKTSQPLRDVLYQNYLSRSSSPVYSPADVAIYGDGTCGSACASFTSFITQYLNYTTVVQTGTPNSSIEFQSFEAGQATTSSAIYLELNNTLLTNDTDSPPPLLVQSTVGIALRGHLSPFVPEQFLQYISRPANYTFAHTVETYNNPFKAHAYIATQIWASSNSSSLTPSVGTVSGSSGGNSSTTSSSGNNSNQSGADKKALGLLWVVGSGAFALGMTFLVF</sequence>
<dbReference type="InterPro" id="IPR052766">
    <property type="entry name" value="S41A_metabolite_peptidase"/>
</dbReference>
<dbReference type="EMBL" id="LN483124">
    <property type="protein sequence ID" value="CED82589.1"/>
    <property type="molecule type" value="Genomic_DNA"/>
</dbReference>
<dbReference type="AlphaFoldDB" id="A0A0F7SPF8"/>
<feature type="region of interest" description="Disordered" evidence="1">
    <location>
        <begin position="708"/>
        <end position="734"/>
    </location>
</feature>
<keyword evidence="2" id="KW-0732">Signal</keyword>
<dbReference type="PANTHER" id="PTHR37049">
    <property type="entry name" value="PEPTIDASE S41 FAMILY PROTEIN"/>
    <property type="match status" value="1"/>
</dbReference>
<accession>A0A0F7SPF8</accession>
<dbReference type="InterPro" id="IPR029045">
    <property type="entry name" value="ClpP/crotonase-like_dom_sf"/>
</dbReference>
<dbReference type="PANTHER" id="PTHR37049:SF4">
    <property type="entry name" value="RHODANESE DOMAIN-CONTAINING PROTEIN"/>
    <property type="match status" value="1"/>
</dbReference>
<feature type="chain" id="PRO_5002522030" description="Tail specific protease domain-containing protein" evidence="2">
    <location>
        <begin position="20"/>
        <end position="760"/>
    </location>
</feature>
<evidence type="ECO:0000256" key="2">
    <source>
        <dbReference type="SAM" id="SignalP"/>
    </source>
</evidence>
<organism evidence="3">
    <name type="scientific">Phaffia rhodozyma</name>
    <name type="common">Yeast</name>
    <name type="synonym">Xanthophyllomyces dendrorhous</name>
    <dbReference type="NCBI Taxonomy" id="264483"/>
    <lineage>
        <taxon>Eukaryota</taxon>
        <taxon>Fungi</taxon>
        <taxon>Dikarya</taxon>
        <taxon>Basidiomycota</taxon>
        <taxon>Agaricomycotina</taxon>
        <taxon>Tremellomycetes</taxon>
        <taxon>Cystofilobasidiales</taxon>
        <taxon>Mrakiaceae</taxon>
        <taxon>Phaffia</taxon>
    </lineage>
</organism>
<feature type="signal peptide" evidence="2">
    <location>
        <begin position="1"/>
        <end position="19"/>
    </location>
</feature>
<evidence type="ECO:0008006" key="4">
    <source>
        <dbReference type="Google" id="ProtNLM"/>
    </source>
</evidence>
<dbReference type="Gene3D" id="3.90.226.10">
    <property type="entry name" value="2-enoyl-CoA Hydratase, Chain A, domain 1"/>
    <property type="match status" value="1"/>
</dbReference>
<dbReference type="SUPFAM" id="SSF52096">
    <property type="entry name" value="ClpP/crotonase"/>
    <property type="match status" value="1"/>
</dbReference>